<proteinExistence type="predicted"/>
<accession>A0A8S5LPW2</accession>
<dbReference type="InterPro" id="IPR010064">
    <property type="entry name" value="HK97-gp10_tail"/>
</dbReference>
<dbReference type="EMBL" id="BK015894">
    <property type="protein sequence ID" value="DAD72085.1"/>
    <property type="molecule type" value="Genomic_DNA"/>
</dbReference>
<dbReference type="Pfam" id="PF04883">
    <property type="entry name" value="HK97-gp10_like"/>
    <property type="match status" value="1"/>
</dbReference>
<sequence length="156" mass="17372">MRDGFDISELYGFSEKLILTSKEASKAQRKFLQQQGNKLKRKTKAKVRALGIKQHTGNYNKRIKRGKVWTEANANTMSVRVYSNAPHAHLIEEGHEQTVNPGKGEGNGRGVIPGKGIGRKVGEVKGFGVFEKAQEEFEPEFASACEDVIDELIDKI</sequence>
<organism evidence="1">
    <name type="scientific">Myoviridae sp. ctOyc4</name>
    <dbReference type="NCBI Taxonomy" id="2827606"/>
    <lineage>
        <taxon>Viruses</taxon>
        <taxon>Duplodnaviria</taxon>
        <taxon>Heunggongvirae</taxon>
        <taxon>Uroviricota</taxon>
        <taxon>Caudoviricetes</taxon>
    </lineage>
</organism>
<name>A0A8S5LPW2_9CAUD</name>
<evidence type="ECO:0000313" key="1">
    <source>
        <dbReference type="EMBL" id="DAD72085.1"/>
    </source>
</evidence>
<protein>
    <submittedName>
        <fullName evidence="1">Putative tail component</fullName>
    </submittedName>
</protein>
<reference evidence="1" key="1">
    <citation type="journal article" date="2021" name="Proc. Natl. Acad. Sci. U.S.A.">
        <title>A Catalog of Tens of Thousands of Viruses from Human Metagenomes Reveals Hidden Associations with Chronic Diseases.</title>
        <authorList>
            <person name="Tisza M.J."/>
            <person name="Buck C.B."/>
        </authorList>
    </citation>
    <scope>NUCLEOTIDE SEQUENCE</scope>
    <source>
        <strain evidence="1">CtOyc4</strain>
    </source>
</reference>